<accession>A0A835UNK7</accession>
<sequence>MLVRVGHESLNKSWFKKALEWSVRENSVGGGEHVDGPWSRVKVRKRFVVSRLPQRKRGLEDGAILRSSHRLPMSLHWGRRNGMQVLNDQEVLKKLGQAIGIGSLGEVATSRELSKLEQGKEDGEGPEEESIINQVVSTGKVVALKEAMDDGVKEKKDKLSWDFGKSLQVEWIWQYLEQHDKKEEEGKQKEDCEVDLSSYAFSIT</sequence>
<name>A0A835UNK7_VANPL</name>
<gene>
    <name evidence="1" type="ORF">HPP92_016569</name>
</gene>
<protein>
    <submittedName>
        <fullName evidence="1">Uncharacterized protein</fullName>
    </submittedName>
</protein>
<reference evidence="1 2" key="1">
    <citation type="journal article" date="2020" name="Nat. Food">
        <title>A phased Vanilla planifolia genome enables genetic improvement of flavour and production.</title>
        <authorList>
            <person name="Hasing T."/>
            <person name="Tang H."/>
            <person name="Brym M."/>
            <person name="Khazi F."/>
            <person name="Huang T."/>
            <person name="Chambers A.H."/>
        </authorList>
    </citation>
    <scope>NUCLEOTIDE SEQUENCE [LARGE SCALE GENOMIC DNA]</scope>
    <source>
        <tissue evidence="1">Leaf</tissue>
    </source>
</reference>
<evidence type="ECO:0000313" key="2">
    <source>
        <dbReference type="Proteomes" id="UP000636800"/>
    </source>
</evidence>
<dbReference type="Proteomes" id="UP000636800">
    <property type="component" value="Unassembled WGS sequence"/>
</dbReference>
<proteinExistence type="predicted"/>
<dbReference type="AlphaFoldDB" id="A0A835UNK7"/>
<dbReference type="EMBL" id="JADCNL010000008">
    <property type="protein sequence ID" value="KAG0469869.1"/>
    <property type="molecule type" value="Genomic_DNA"/>
</dbReference>
<keyword evidence="2" id="KW-1185">Reference proteome</keyword>
<organism evidence="1 2">
    <name type="scientific">Vanilla planifolia</name>
    <name type="common">Vanilla</name>
    <dbReference type="NCBI Taxonomy" id="51239"/>
    <lineage>
        <taxon>Eukaryota</taxon>
        <taxon>Viridiplantae</taxon>
        <taxon>Streptophyta</taxon>
        <taxon>Embryophyta</taxon>
        <taxon>Tracheophyta</taxon>
        <taxon>Spermatophyta</taxon>
        <taxon>Magnoliopsida</taxon>
        <taxon>Liliopsida</taxon>
        <taxon>Asparagales</taxon>
        <taxon>Orchidaceae</taxon>
        <taxon>Vanilloideae</taxon>
        <taxon>Vanilleae</taxon>
        <taxon>Vanilla</taxon>
    </lineage>
</organism>
<comment type="caution">
    <text evidence="1">The sequence shown here is derived from an EMBL/GenBank/DDBJ whole genome shotgun (WGS) entry which is preliminary data.</text>
</comment>
<dbReference type="OrthoDB" id="421226at2759"/>
<evidence type="ECO:0000313" key="1">
    <source>
        <dbReference type="EMBL" id="KAG0469869.1"/>
    </source>
</evidence>